<proteinExistence type="predicted"/>
<reference evidence="1" key="2">
    <citation type="submission" date="2020-09" db="EMBL/GenBank/DDBJ databases">
        <authorList>
            <person name="Sun Q."/>
            <person name="Kim S."/>
        </authorList>
    </citation>
    <scope>NUCLEOTIDE SEQUENCE</scope>
    <source>
        <strain evidence="1">KCTC 32255</strain>
    </source>
</reference>
<dbReference type="Proteomes" id="UP000648075">
    <property type="component" value="Unassembled WGS sequence"/>
</dbReference>
<keyword evidence="2" id="KW-1185">Reference proteome</keyword>
<evidence type="ECO:0000313" key="1">
    <source>
        <dbReference type="EMBL" id="GGY98345.1"/>
    </source>
</evidence>
<dbReference type="AlphaFoldDB" id="A0A918PDB4"/>
<gene>
    <name evidence="1" type="ORF">GCM10011614_11850</name>
</gene>
<dbReference type="InterPro" id="IPR025245">
    <property type="entry name" value="DUF4197"/>
</dbReference>
<sequence>MNVKEEAMSMWAITQGAGSAAINRRTLLAGFAATGALALGGCATIGQTSYTEAVRRLLTLATQRAFAQLTRPDGFWDSTVARVELPVLFGKPGKIASVVLKSPAFREKLQHSLNRFAEDGARRAAPVAADALRSLTFTDALALLKGGGTGATTYFRQAMGPGLVNAMIPALGDAMQVANDPVLNQAIALLSGVNLGDAAHALALNIDNAIWYQIGEAEADIRRDPQSTNDPLLIAALKVL</sequence>
<evidence type="ECO:0008006" key="3">
    <source>
        <dbReference type="Google" id="ProtNLM"/>
    </source>
</evidence>
<dbReference type="EMBL" id="BMZA01000002">
    <property type="protein sequence ID" value="GGY98345.1"/>
    <property type="molecule type" value="Genomic_DNA"/>
</dbReference>
<evidence type="ECO:0000313" key="2">
    <source>
        <dbReference type="Proteomes" id="UP000648075"/>
    </source>
</evidence>
<protein>
    <recommendedName>
        <fullName evidence="3">DUF4197 domain-containing protein</fullName>
    </recommendedName>
</protein>
<dbReference type="Pfam" id="PF13852">
    <property type="entry name" value="DUF4197"/>
    <property type="match status" value="1"/>
</dbReference>
<reference evidence="1" key="1">
    <citation type="journal article" date="2014" name="Int. J. Syst. Evol. Microbiol.">
        <title>Complete genome sequence of Corynebacterium casei LMG S-19264T (=DSM 44701T), isolated from a smear-ripened cheese.</title>
        <authorList>
            <consortium name="US DOE Joint Genome Institute (JGI-PGF)"/>
            <person name="Walter F."/>
            <person name="Albersmeier A."/>
            <person name="Kalinowski J."/>
            <person name="Ruckert C."/>
        </authorList>
    </citation>
    <scope>NUCLEOTIDE SEQUENCE</scope>
    <source>
        <strain evidence="1">KCTC 32255</strain>
    </source>
</reference>
<organism evidence="1 2">
    <name type="scientific">Novosphingobium colocasiae</name>
    <dbReference type="NCBI Taxonomy" id="1256513"/>
    <lineage>
        <taxon>Bacteria</taxon>
        <taxon>Pseudomonadati</taxon>
        <taxon>Pseudomonadota</taxon>
        <taxon>Alphaproteobacteria</taxon>
        <taxon>Sphingomonadales</taxon>
        <taxon>Sphingomonadaceae</taxon>
        <taxon>Novosphingobium</taxon>
    </lineage>
</organism>
<comment type="caution">
    <text evidence="1">The sequence shown here is derived from an EMBL/GenBank/DDBJ whole genome shotgun (WGS) entry which is preliminary data.</text>
</comment>
<name>A0A918PDB4_9SPHN</name>
<accession>A0A918PDB4</accession>